<feature type="compositionally biased region" description="Polar residues" evidence="1">
    <location>
        <begin position="45"/>
        <end position="58"/>
    </location>
</feature>
<dbReference type="Proteomes" id="UP000017131">
    <property type="component" value="Unassembled WGS sequence"/>
</dbReference>
<feature type="region of interest" description="Disordered" evidence="1">
    <location>
        <begin position="20"/>
        <end position="67"/>
    </location>
</feature>
<keyword evidence="2" id="KW-0732">Signal</keyword>
<evidence type="ECO:0000259" key="3">
    <source>
        <dbReference type="Pfam" id="PF03413"/>
    </source>
</evidence>
<protein>
    <submittedName>
        <fullName evidence="4">Peptidase</fullName>
    </submittedName>
</protein>
<dbReference type="RefSeq" id="WP_002480472.1">
    <property type="nucleotide sequence ID" value="NZ_AXDY01000009.1"/>
</dbReference>
<feature type="domain" description="PepSY" evidence="3">
    <location>
        <begin position="68"/>
        <end position="120"/>
    </location>
</feature>
<gene>
    <name evidence="4" type="ORF">SSIM_10295</name>
</gene>
<dbReference type="InterPro" id="IPR025711">
    <property type="entry name" value="PepSY"/>
</dbReference>
<comment type="caution">
    <text evidence="4">The sequence shown here is derived from an EMBL/GenBank/DDBJ whole genome shotgun (WGS) entry which is preliminary data.</text>
</comment>
<feature type="compositionally biased region" description="Basic and acidic residues" evidence="1">
    <location>
        <begin position="26"/>
        <end position="44"/>
    </location>
</feature>
<accession>A0ABN0PBM6</accession>
<organism evidence="4 5">
    <name type="scientific">Staphylococcus simulans UMC-CNS-990</name>
    <dbReference type="NCBI Taxonomy" id="1405498"/>
    <lineage>
        <taxon>Bacteria</taxon>
        <taxon>Bacillati</taxon>
        <taxon>Bacillota</taxon>
        <taxon>Bacilli</taxon>
        <taxon>Bacillales</taxon>
        <taxon>Staphylococcaceae</taxon>
        <taxon>Staphylococcus</taxon>
    </lineage>
</organism>
<keyword evidence="5" id="KW-1185">Reference proteome</keyword>
<evidence type="ECO:0000256" key="1">
    <source>
        <dbReference type="SAM" id="MobiDB-lite"/>
    </source>
</evidence>
<feature type="signal peptide" evidence="2">
    <location>
        <begin position="1"/>
        <end position="17"/>
    </location>
</feature>
<feature type="chain" id="PRO_5045083427" evidence="2">
    <location>
        <begin position="18"/>
        <end position="204"/>
    </location>
</feature>
<evidence type="ECO:0000313" key="4">
    <source>
        <dbReference type="EMBL" id="ERS92872.1"/>
    </source>
</evidence>
<dbReference type="Gene3D" id="3.10.450.40">
    <property type="match status" value="2"/>
</dbReference>
<proteinExistence type="predicted"/>
<name>A0ABN0PBM6_STASI</name>
<evidence type="ECO:0000256" key="2">
    <source>
        <dbReference type="SAM" id="SignalP"/>
    </source>
</evidence>
<sequence>MQKKMLSLLVASGIVLAACGQGGSSDENKNDSEQKANTEQKQKGDTSGTSETGKNSNVIKLGDIKTQPEDAVKTAKKEYDGELKEISFEKEQGKWAYKIDLQKQGEEGEVIINSKDGKVMNKSTEKEDDYDKAKSFKYEDFKPYDEIVKKAKDNFNGDIHEWSLSRDSDEGKFVYDVDLQKGNSKQEFSLDAKTAKILKNEKDD</sequence>
<evidence type="ECO:0000313" key="5">
    <source>
        <dbReference type="Proteomes" id="UP000017131"/>
    </source>
</evidence>
<dbReference type="Pfam" id="PF03413">
    <property type="entry name" value="PepSY"/>
    <property type="match status" value="2"/>
</dbReference>
<dbReference type="PROSITE" id="PS51257">
    <property type="entry name" value="PROKAR_LIPOPROTEIN"/>
    <property type="match status" value="1"/>
</dbReference>
<dbReference type="EMBL" id="AXDY01000009">
    <property type="protein sequence ID" value="ERS92872.1"/>
    <property type="molecule type" value="Genomic_DNA"/>
</dbReference>
<reference evidence="4 5" key="1">
    <citation type="journal article" date="2013" name="Genome Announc.">
        <title>Draft Genome Sequence of Staphylococcus simulans UMC-CNS-990, Isolated from a Case of Chronic Bovine Mastitis.</title>
        <authorList>
            <person name="Calcutt M.J."/>
            <person name="Foecking M.F."/>
            <person name="Hsieh H.Y."/>
            <person name="Perry J."/>
            <person name="Stewart G.C."/>
            <person name="Middleton J.R."/>
        </authorList>
    </citation>
    <scope>NUCLEOTIDE SEQUENCE [LARGE SCALE GENOMIC DNA]</scope>
    <source>
        <strain evidence="4 5">UMC-CNS-990</strain>
    </source>
</reference>
<feature type="domain" description="PepSY" evidence="3">
    <location>
        <begin position="143"/>
        <end position="199"/>
    </location>
</feature>